<evidence type="ECO:0000259" key="6">
    <source>
        <dbReference type="Pfam" id="PF03159"/>
    </source>
</evidence>
<dbReference type="GO" id="GO:0016075">
    <property type="term" value="P:rRNA catabolic process"/>
    <property type="evidence" value="ECO:0007669"/>
    <property type="project" value="TreeGrafter"/>
</dbReference>
<comment type="similarity">
    <text evidence="4">Belongs to the 5'-3' exonuclease family.</text>
</comment>
<dbReference type="AlphaFoldDB" id="A0A8R1Y6G8"/>
<dbReference type="Gene3D" id="1.25.40.1050">
    <property type="match status" value="1"/>
</dbReference>
<dbReference type="CDD" id="cd18673">
    <property type="entry name" value="PIN_XRN1-2-like"/>
    <property type="match status" value="1"/>
</dbReference>
<organism evidence="11 12">
    <name type="scientific">Onchocerca volvulus</name>
    <dbReference type="NCBI Taxonomy" id="6282"/>
    <lineage>
        <taxon>Eukaryota</taxon>
        <taxon>Metazoa</taxon>
        <taxon>Ecdysozoa</taxon>
        <taxon>Nematoda</taxon>
        <taxon>Chromadorea</taxon>
        <taxon>Rhabditida</taxon>
        <taxon>Spirurina</taxon>
        <taxon>Spiruromorpha</taxon>
        <taxon>Filarioidea</taxon>
        <taxon>Onchocercidae</taxon>
        <taxon>Onchocerca</taxon>
    </lineage>
</organism>
<dbReference type="Proteomes" id="UP000024404">
    <property type="component" value="Unassembled WGS sequence"/>
</dbReference>
<dbReference type="InterPro" id="IPR047007">
    <property type="entry name" value="XRN1_D1_sf"/>
</dbReference>
<feature type="domain" description="5'-3' exoribonuclease 1 SH3-like" evidence="8">
    <location>
        <begin position="1195"/>
        <end position="1262"/>
    </location>
</feature>
<dbReference type="GO" id="GO:0010607">
    <property type="term" value="P:negative regulation of cytoplasmic mRNA processing body assembly"/>
    <property type="evidence" value="ECO:0007669"/>
    <property type="project" value="EnsemblMetazoa"/>
</dbReference>
<feature type="compositionally biased region" description="Basic residues" evidence="5">
    <location>
        <begin position="1761"/>
        <end position="1770"/>
    </location>
</feature>
<dbReference type="Pfam" id="PF18334">
    <property type="entry name" value="XRN1_D2_D3"/>
    <property type="match status" value="1"/>
</dbReference>
<keyword evidence="2" id="KW-0378">Hydrolase</keyword>
<keyword evidence="1" id="KW-0540">Nuclease</keyword>
<dbReference type="InterPro" id="IPR016494">
    <property type="entry name" value="5_3_exoribonuclease_1"/>
</dbReference>
<dbReference type="Gene3D" id="2.30.30.750">
    <property type="match status" value="1"/>
</dbReference>
<protein>
    <submittedName>
        <fullName evidence="11">Uncharacterized protein</fullName>
    </submittedName>
</protein>
<dbReference type="InterPro" id="IPR047008">
    <property type="entry name" value="XRN1_SH3_sf"/>
</dbReference>
<evidence type="ECO:0000259" key="8">
    <source>
        <dbReference type="Pfam" id="PF18129"/>
    </source>
</evidence>
<dbReference type="InterPro" id="IPR040992">
    <property type="entry name" value="XRN1_D1"/>
</dbReference>
<evidence type="ECO:0000313" key="11">
    <source>
        <dbReference type="EnsemblMetazoa" id="OVOC9749.1"/>
    </source>
</evidence>
<feature type="domain" description="Exoribonuclease Xrn1 D2/D3" evidence="10">
    <location>
        <begin position="935"/>
        <end position="1171"/>
    </location>
</feature>
<name>A0A8R1Y6G8_ONCVO</name>
<evidence type="ECO:0000256" key="3">
    <source>
        <dbReference type="ARBA" id="ARBA00022839"/>
    </source>
</evidence>
<dbReference type="InterPro" id="IPR041106">
    <property type="entry name" value="XRN1_D2_D3"/>
</dbReference>
<feature type="region of interest" description="Disordered" evidence="5">
    <location>
        <begin position="1731"/>
        <end position="1779"/>
    </location>
</feature>
<evidence type="ECO:0000259" key="7">
    <source>
        <dbReference type="Pfam" id="PF17846"/>
    </source>
</evidence>
<reference evidence="12" key="1">
    <citation type="submission" date="2013-10" db="EMBL/GenBank/DDBJ databases">
        <title>Genome sequencing of Onchocerca volvulus.</title>
        <authorList>
            <person name="Cotton J."/>
            <person name="Tsai J."/>
            <person name="Stanley E."/>
            <person name="Tracey A."/>
            <person name="Holroyd N."/>
            <person name="Lustigman S."/>
            <person name="Berriman M."/>
        </authorList>
    </citation>
    <scope>NUCLEOTIDE SEQUENCE</scope>
</reference>
<dbReference type="EMBL" id="CMVM020000291">
    <property type="status" value="NOT_ANNOTATED_CDS"/>
    <property type="molecule type" value="Genomic_DNA"/>
</dbReference>
<dbReference type="Pfam" id="PF18129">
    <property type="entry name" value="SH3_12"/>
    <property type="match status" value="1"/>
</dbReference>
<evidence type="ECO:0000256" key="4">
    <source>
        <dbReference type="ARBA" id="ARBA00038299"/>
    </source>
</evidence>
<dbReference type="Gene3D" id="2.170.260.40">
    <property type="match status" value="1"/>
</dbReference>
<keyword evidence="12" id="KW-1185">Reference proteome</keyword>
<dbReference type="PIRSF" id="PIRSF006743">
    <property type="entry name" value="Exonuclease_Xnr1"/>
    <property type="match status" value="1"/>
</dbReference>
<feature type="domain" description="5'-3' exoribonuclease 1 D1" evidence="9">
    <location>
        <begin position="732"/>
        <end position="920"/>
    </location>
</feature>
<dbReference type="Gene3D" id="3.40.50.12390">
    <property type="match status" value="2"/>
</dbReference>
<dbReference type="PANTHER" id="PTHR12341">
    <property type="entry name" value="5'-&gt;3' EXORIBONUCLEASE"/>
    <property type="match status" value="1"/>
</dbReference>
<dbReference type="GO" id="GO:0000956">
    <property type="term" value="P:nuclear-transcribed mRNA catabolic process"/>
    <property type="evidence" value="ECO:0007669"/>
    <property type="project" value="InterPro"/>
</dbReference>
<dbReference type="Pfam" id="PF03159">
    <property type="entry name" value="XRN_N"/>
    <property type="match status" value="1"/>
</dbReference>
<dbReference type="PANTHER" id="PTHR12341:SF7">
    <property type="entry name" value="5'-3' EXORIBONUCLEASE 1"/>
    <property type="match status" value="1"/>
</dbReference>
<evidence type="ECO:0000313" key="12">
    <source>
        <dbReference type="Proteomes" id="UP000024404"/>
    </source>
</evidence>
<sequence>MKMGVPKFYRWISERYPCLSEVIRDEQIPEFDNLYLDMNGIIHSCSHPDDENVSFRISEEQIFRDIFNYIDFLFGIIKPKRVFFMAIDGVAPRAKMNQQRARRFMSAKNAEEALNKARKKGIQIPDEKPFDSNCITPGTQFMARLHEQLQYFVQMKITTDSCWQGLRIYLSGHNCPGEGEHKIMDFIRSERSRSDYDINTRHCLYGLDADLIMLGMCSHEPHFALLREEVKFGRQRHRNGKHRMEVNEITFHLLHLSLLREYLSWEFHSLKVIFLSLAFLLLQNFFLNFFKNLAQFENLMKHCFKFWEKLPFDYDLESVIDDWVLMGFLIGNDFIPHLPHVHIHEDALPLLYATYNEVLPQLDGYINEAGILNLKRFEVFLKIFAKNDRKNFIEQMDDEAYLNSKRTSNAWKNSAFTFRQNCDENLQPFDLSDIEKVESTEKDSHKGAFDSDSNSSEECIESVSSRNLTAVETLSHGYFGLDKNSDNDSSTAVLDDESYENDCDISWTPVVNRAFKNHKRDYYNDKMKYSNISKEELREQAEGYIRAIQWNLHYYYHGCCSWSWFYPHHYAPYISDVSDFAEMKLNFELNEPFKPFEQLLAVLPAASADCLPPPYRELMSDPKSPIIDFYPDQFDTDLNGKKNDWEAVVLIPFIKEDRLLQAIAVKDPLLTDEERQRNVHGPHLLFSYDPTSSHILKSTFPGIFPDIQECTAKVEKVEMNHFRISRDQIVHGLLPGVKLDVVFPGFPTMKYIPHIAELQFADIKVFQQPSKKQSMILKITNRPEFEKAGFINSNVKQDMLEVAFDLIGTEVHVNWPVLQKAFVQELWTSQKKYSKTSEEEIICDILSEEEQDMYSSYVSITRKNEFERKGIDAGEQKGLVLVRTMQGMRKCFEEQQVIIKRSYADISNTIPISLSLVVQNAVEDWDSACSLEDVYPINAQVFISSVESKYYGFSGFIKENHLATKGTLIVSCKISSAADVNFYDVIANYDSYSLKWYSVYEVARFLHTTVDVVSRISGCVYILLDDYNSVSSRNTPPNKVNIGLGLKFTKRNQIMPDFTHRSSEGYWLYSSRAFDIIRNYKMKYPGVFRHLEKLDSFQGHILIKQIFPEFKEEELNTKVKELKEFLHTIVPNDALESADDTFVDSGILKELEKRVQIVISKNTSKQTCKRLAVKPRAIFMTELCKGEIMPDPKAEFRLLDRVICVKKLRTAPFGEFGTVIGLLNTRSGKKIDVLFDKPFFGGRIMRSDKPSGARLSMSSLINLTHGKRVRKEIPMIEHISRPVTANHESTGFPYNMYFRSSGFHPQIPFGASGTVSTNKVSVTETKTCASKNEWKPKNSQGSFSNNLWYGSDSGFEIEKQSSTAVAMLNEKRKPQARPPRTFMNNSLGSEPQDSEGKGKTFGNKSNTNVVRYSGKMRHSFGDGINFGKMEANNKIAKSDDISGISSCDGFNPHREYVSPEGVFELQSTGQNSAFSNSTFDKLLRNHDKAWNSPKQSKISVTKKANCGQPRLSGVSNVIFKQHGFGKNSGSQPTGGMVVHDDDEKMKKNHKLRYGYPRTWFGYQSVKSKDYPPCSFEGVCTEQSSSKPIRIQKRILPEKKTNTAFSAPFTLLKKNDFRNVGAVLLSASGEGAEESEKTVKSRNEKQETATLWESSVVDGLTEQLSKQRLDISEESSNVNRLPAAYLSPNSMISKEKIVPRKPEQMDHGTSIISATAIARSGKLDDMKEATKPENYTELNLSDRSCSATNTRDSASPSDVSRTNKRRPRKSRVVANLGYGS</sequence>
<accession>A0A8R1Y6G8</accession>
<feature type="compositionally biased region" description="Polar residues" evidence="5">
    <location>
        <begin position="1735"/>
        <end position="1759"/>
    </location>
</feature>
<feature type="compositionally biased region" description="Polar residues" evidence="5">
    <location>
        <begin position="1382"/>
        <end position="1391"/>
    </location>
</feature>
<keyword evidence="3" id="KW-0269">Exonuclease</keyword>
<dbReference type="InterPro" id="IPR004859">
    <property type="entry name" value="Xrn1_N"/>
</dbReference>
<dbReference type="InterPro" id="IPR041412">
    <property type="entry name" value="Xrn1_helical"/>
</dbReference>
<feature type="domain" description="Xrn1 N-terminal" evidence="6">
    <location>
        <begin position="3"/>
        <end position="229"/>
    </location>
</feature>
<feature type="region of interest" description="Disordered" evidence="5">
    <location>
        <begin position="1370"/>
        <end position="1407"/>
    </location>
</feature>
<dbReference type="Pfam" id="PF17846">
    <property type="entry name" value="XRN_M"/>
    <property type="match status" value="1"/>
</dbReference>
<dbReference type="InterPro" id="IPR027073">
    <property type="entry name" value="5_3_exoribonuclease"/>
</dbReference>
<reference evidence="11" key="2">
    <citation type="submission" date="2022-06" db="UniProtKB">
        <authorList>
            <consortium name="EnsemblMetazoa"/>
        </authorList>
    </citation>
    <scope>IDENTIFICATION</scope>
</reference>
<evidence type="ECO:0000256" key="2">
    <source>
        <dbReference type="ARBA" id="ARBA00022801"/>
    </source>
</evidence>
<dbReference type="GO" id="GO:0008340">
    <property type="term" value="P:determination of adult lifespan"/>
    <property type="evidence" value="ECO:0007669"/>
    <property type="project" value="EnsemblMetazoa"/>
</dbReference>
<evidence type="ECO:0000259" key="10">
    <source>
        <dbReference type="Pfam" id="PF18334"/>
    </source>
</evidence>
<evidence type="ECO:0000256" key="5">
    <source>
        <dbReference type="SAM" id="MobiDB-lite"/>
    </source>
</evidence>
<dbReference type="InterPro" id="IPR041385">
    <property type="entry name" value="SH3_12"/>
</dbReference>
<dbReference type="GO" id="GO:0003723">
    <property type="term" value="F:RNA binding"/>
    <property type="evidence" value="ECO:0007669"/>
    <property type="project" value="TreeGrafter"/>
</dbReference>
<dbReference type="GO" id="GO:0004534">
    <property type="term" value="F:5'-3' RNA exonuclease activity"/>
    <property type="evidence" value="ECO:0007669"/>
    <property type="project" value="TreeGrafter"/>
</dbReference>
<dbReference type="EnsemblMetazoa" id="OVOC9749.1">
    <property type="protein sequence ID" value="OVOC9749.1"/>
    <property type="gene ID" value="WBGene00246558"/>
</dbReference>
<dbReference type="GO" id="GO:0006397">
    <property type="term" value="P:mRNA processing"/>
    <property type="evidence" value="ECO:0007669"/>
    <property type="project" value="UniProtKB-KW"/>
</dbReference>
<dbReference type="Pfam" id="PF18332">
    <property type="entry name" value="XRN1_D1"/>
    <property type="match status" value="1"/>
</dbReference>
<evidence type="ECO:0000259" key="9">
    <source>
        <dbReference type="Pfam" id="PF18332"/>
    </source>
</evidence>
<dbReference type="GO" id="GO:0005634">
    <property type="term" value="C:nucleus"/>
    <property type="evidence" value="ECO:0007669"/>
    <property type="project" value="TreeGrafter"/>
</dbReference>
<proteinExistence type="inferred from homology"/>
<dbReference type="OMA" id="CNIFGMA"/>
<evidence type="ECO:0000256" key="1">
    <source>
        <dbReference type="ARBA" id="ARBA00022722"/>
    </source>
</evidence>
<feature type="domain" description="Xrn1 helical" evidence="7">
    <location>
        <begin position="314"/>
        <end position="686"/>
    </location>
</feature>